<dbReference type="InterPro" id="IPR053137">
    <property type="entry name" value="NLR-like"/>
</dbReference>
<dbReference type="Gene3D" id="3.40.50.1580">
    <property type="entry name" value="Nucleoside phosphorylase domain"/>
    <property type="match status" value="1"/>
</dbReference>
<name>A0A5N6GIH1_ASPFL</name>
<accession>A0A5N6GIH1</accession>
<dbReference type="EMBL" id="ML734681">
    <property type="protein sequence ID" value="KAB8241758.1"/>
    <property type="molecule type" value="Genomic_DNA"/>
</dbReference>
<evidence type="ECO:0000313" key="1">
    <source>
        <dbReference type="EMBL" id="KAB8241758.1"/>
    </source>
</evidence>
<dbReference type="VEuPathDB" id="FungiDB:F9C07_2237328"/>
<dbReference type="VEuPathDB" id="FungiDB:AFLA_013249"/>
<proteinExistence type="predicted"/>
<dbReference type="AlphaFoldDB" id="A0A5N6GIH1"/>
<gene>
    <name evidence="1" type="ORF">BDV35DRAFT_368601</name>
</gene>
<reference evidence="1" key="1">
    <citation type="submission" date="2019-04" db="EMBL/GenBank/DDBJ databases">
        <title>Friends and foes A comparative genomics study of 23 Aspergillus species from section Flavi.</title>
        <authorList>
            <consortium name="DOE Joint Genome Institute"/>
            <person name="Kjaerbolling I."/>
            <person name="Vesth T."/>
            <person name="Frisvad J.C."/>
            <person name="Nybo J.L."/>
            <person name="Theobald S."/>
            <person name="Kildgaard S."/>
            <person name="Isbrandt T."/>
            <person name="Kuo A."/>
            <person name="Sato A."/>
            <person name="Lyhne E.K."/>
            <person name="Kogle M.E."/>
            <person name="Wiebenga A."/>
            <person name="Kun R.S."/>
            <person name="Lubbers R.J."/>
            <person name="Makela M.R."/>
            <person name="Barry K."/>
            <person name="Chovatia M."/>
            <person name="Clum A."/>
            <person name="Daum C."/>
            <person name="Haridas S."/>
            <person name="He G."/>
            <person name="LaButti K."/>
            <person name="Lipzen A."/>
            <person name="Mondo S."/>
            <person name="Riley R."/>
            <person name="Salamov A."/>
            <person name="Simmons B.A."/>
            <person name="Magnuson J.K."/>
            <person name="Henrissat B."/>
            <person name="Mortensen U.H."/>
            <person name="Larsen T.O."/>
            <person name="Devries R.P."/>
            <person name="Grigoriev I.V."/>
            <person name="Machida M."/>
            <person name="Baker S.E."/>
            <person name="Andersen M.R."/>
        </authorList>
    </citation>
    <scope>NUCLEOTIDE SEQUENCE [LARGE SCALE GENOMIC DNA]</scope>
    <source>
        <strain evidence="1">CBS 121.62</strain>
    </source>
</reference>
<dbReference type="InterPro" id="IPR035994">
    <property type="entry name" value="Nucleoside_phosphorylase_sf"/>
</dbReference>
<dbReference type="PANTHER" id="PTHR46082:SF11">
    <property type="entry name" value="AAA+ ATPASE DOMAIN-CONTAINING PROTEIN-RELATED"/>
    <property type="match status" value="1"/>
</dbReference>
<dbReference type="GO" id="GO:0003824">
    <property type="term" value="F:catalytic activity"/>
    <property type="evidence" value="ECO:0007669"/>
    <property type="project" value="InterPro"/>
</dbReference>
<protein>
    <submittedName>
        <fullName evidence="1">Nucleoside phosphorylase domain-containing protein</fullName>
    </submittedName>
</protein>
<sequence length="248" mass="28059">MVMDILGRRQETQQWLRCDSRNELGMESRDMLVDIIDMVSKSHQCSSTYAFASIPYDIKKALKCGTSAMNGYLHPPPQHLRCALSEIKSDPTLSRTPPLQAYLQQIQKSTKHYHHPGHENDKLYASDYIHQDDNKACDSCDSEQQLPRTPRKPTDPVIHFGTIASGNQVIKDAEQRDKLARQYDILCFEIEAAGIVNTIPSLVIRGICDYADSLKNKMWQRYAAATAAAFAKFLLSRVRTHQDSGMNS</sequence>
<dbReference type="Proteomes" id="UP000325434">
    <property type="component" value="Unassembled WGS sequence"/>
</dbReference>
<organism evidence="1">
    <name type="scientific">Aspergillus flavus</name>
    <dbReference type="NCBI Taxonomy" id="5059"/>
    <lineage>
        <taxon>Eukaryota</taxon>
        <taxon>Fungi</taxon>
        <taxon>Dikarya</taxon>
        <taxon>Ascomycota</taxon>
        <taxon>Pezizomycotina</taxon>
        <taxon>Eurotiomycetes</taxon>
        <taxon>Eurotiomycetidae</taxon>
        <taxon>Eurotiales</taxon>
        <taxon>Aspergillaceae</taxon>
        <taxon>Aspergillus</taxon>
        <taxon>Aspergillus subgen. Circumdati</taxon>
    </lineage>
</organism>
<dbReference type="GO" id="GO:0009116">
    <property type="term" value="P:nucleoside metabolic process"/>
    <property type="evidence" value="ECO:0007669"/>
    <property type="project" value="InterPro"/>
</dbReference>
<dbReference type="PANTHER" id="PTHR46082">
    <property type="entry name" value="ATP/GTP-BINDING PROTEIN-RELATED"/>
    <property type="match status" value="1"/>
</dbReference>
<dbReference type="SUPFAM" id="SSF53167">
    <property type="entry name" value="Purine and uridine phosphorylases"/>
    <property type="match status" value="1"/>
</dbReference>